<dbReference type="InterPro" id="IPR000043">
    <property type="entry name" value="Adenosylhomocysteinase-like"/>
</dbReference>
<sequence>MVEGFGGQLTRLTQEQADYIGIFPDGPFKDKEYRY</sequence>
<dbReference type="GO" id="GO:0016787">
    <property type="term" value="F:hydrolase activity"/>
    <property type="evidence" value="ECO:0007669"/>
    <property type="project" value="UniProtKB-KW"/>
</dbReference>
<protein>
    <submittedName>
        <fullName evidence="1">Adenosylhomocysteinase</fullName>
        <ecNumber evidence="1">3.3.1.1</ecNumber>
    </submittedName>
</protein>
<dbReference type="InterPro" id="IPR042172">
    <property type="entry name" value="Adenosylhomocyst_ase-like_sf"/>
</dbReference>
<accession>A0A2H9T850</accession>
<organism evidence="1">
    <name type="scientific">invertebrate metagenome</name>
    <dbReference type="NCBI Taxonomy" id="1711999"/>
    <lineage>
        <taxon>unclassified sequences</taxon>
        <taxon>metagenomes</taxon>
        <taxon>organismal metagenomes</taxon>
    </lineage>
</organism>
<dbReference type="Pfam" id="PF05221">
    <property type="entry name" value="AdoHcyase"/>
    <property type="match status" value="1"/>
</dbReference>
<dbReference type="SUPFAM" id="SSF52283">
    <property type="entry name" value="Formate/glycerate dehydrogenase catalytic domain-like"/>
    <property type="match status" value="1"/>
</dbReference>
<proteinExistence type="predicted"/>
<dbReference type="AlphaFoldDB" id="A0A2H9T850"/>
<reference evidence="1" key="1">
    <citation type="journal article" date="2017" name="Appl. Environ. Microbiol.">
        <title>Molecular characterization of an Endozoicomonas-like organism causing infection in king scallop Pecten maximus L.</title>
        <authorList>
            <person name="Cano I."/>
            <person name="van Aerle R."/>
            <person name="Ross S."/>
            <person name="Verner-Jeffreys D.W."/>
            <person name="Paley R.K."/>
            <person name="Rimmer G."/>
            <person name="Ryder D."/>
            <person name="Hooper P."/>
            <person name="Stone D."/>
            <person name="Feist S.W."/>
        </authorList>
    </citation>
    <scope>NUCLEOTIDE SEQUENCE</scope>
</reference>
<dbReference type="EC" id="3.3.1.1" evidence="1"/>
<gene>
    <name evidence="1" type="primary">ahcY</name>
    <name evidence="1" type="ORF">CI610_01690</name>
</gene>
<evidence type="ECO:0000313" key="1">
    <source>
        <dbReference type="EMBL" id="PJE79338.1"/>
    </source>
</evidence>
<dbReference type="EMBL" id="NSIT01000076">
    <property type="protein sequence ID" value="PJE79338.1"/>
    <property type="molecule type" value="Genomic_DNA"/>
</dbReference>
<name>A0A2H9T850_9ZZZZ</name>
<keyword evidence="1" id="KW-0378">Hydrolase</keyword>
<comment type="caution">
    <text evidence="1">The sequence shown here is derived from an EMBL/GenBank/DDBJ whole genome shotgun (WGS) entry which is preliminary data.</text>
</comment>
<dbReference type="Gene3D" id="3.40.50.1480">
    <property type="entry name" value="Adenosylhomocysteinase-like"/>
    <property type="match status" value="1"/>
</dbReference>